<dbReference type="EMBL" id="AACS02000004">
    <property type="protein sequence ID" value="EAU83335.1"/>
    <property type="molecule type" value="Genomic_DNA"/>
</dbReference>
<protein>
    <submittedName>
        <fullName evidence="2">Uncharacterized protein</fullName>
    </submittedName>
</protein>
<comment type="caution">
    <text evidence="2">The sequence shown here is derived from an EMBL/GenBank/DDBJ whole genome shotgun (WGS) entry which is preliminary data.</text>
</comment>
<dbReference type="RefSeq" id="XP_001838472.1">
    <property type="nucleotide sequence ID" value="XM_001838420.1"/>
</dbReference>
<feature type="region of interest" description="Disordered" evidence="1">
    <location>
        <begin position="60"/>
        <end position="108"/>
    </location>
</feature>
<keyword evidence="3" id="KW-1185">Reference proteome</keyword>
<name>A8P350_COPC7</name>
<dbReference type="KEGG" id="cci:CC1G_12396"/>
<evidence type="ECO:0000313" key="2">
    <source>
        <dbReference type="EMBL" id="EAU83335.1"/>
    </source>
</evidence>
<evidence type="ECO:0000256" key="1">
    <source>
        <dbReference type="SAM" id="MobiDB-lite"/>
    </source>
</evidence>
<sequence length="133" mass="15281">MRSDILAWRKLSVAPIHDKRFEYHLKNLNRLEDIAGDTKWLLEWEIDMLPEEIAKRVVAARPWDKEAERGEGGSGGRREDVGGASGRGSNKENVKQEEQDEGEGRGLTAWEVRVKIEEEDASLHLSHFEMMRI</sequence>
<dbReference type="GeneID" id="6015067"/>
<accession>A8P350</accession>
<evidence type="ECO:0000313" key="3">
    <source>
        <dbReference type="Proteomes" id="UP000001861"/>
    </source>
</evidence>
<proteinExistence type="predicted"/>
<gene>
    <name evidence="2" type="ORF">CC1G_12396</name>
</gene>
<dbReference type="Proteomes" id="UP000001861">
    <property type="component" value="Unassembled WGS sequence"/>
</dbReference>
<organism evidence="2 3">
    <name type="scientific">Coprinopsis cinerea (strain Okayama-7 / 130 / ATCC MYA-4618 / FGSC 9003)</name>
    <name type="common">Inky cap fungus</name>
    <name type="synonym">Hormographiella aspergillata</name>
    <dbReference type="NCBI Taxonomy" id="240176"/>
    <lineage>
        <taxon>Eukaryota</taxon>
        <taxon>Fungi</taxon>
        <taxon>Dikarya</taxon>
        <taxon>Basidiomycota</taxon>
        <taxon>Agaricomycotina</taxon>
        <taxon>Agaricomycetes</taxon>
        <taxon>Agaricomycetidae</taxon>
        <taxon>Agaricales</taxon>
        <taxon>Agaricineae</taxon>
        <taxon>Psathyrellaceae</taxon>
        <taxon>Coprinopsis</taxon>
    </lineage>
</organism>
<feature type="compositionally biased region" description="Basic and acidic residues" evidence="1">
    <location>
        <begin position="62"/>
        <end position="81"/>
    </location>
</feature>
<dbReference type="AlphaFoldDB" id="A8P350"/>
<dbReference type="VEuPathDB" id="FungiDB:CC1G_12396"/>
<dbReference type="InParanoid" id="A8P350"/>
<reference evidence="2 3" key="1">
    <citation type="journal article" date="2010" name="Proc. Natl. Acad. Sci. U.S.A.">
        <title>Insights into evolution of multicellular fungi from the assembled chromosomes of the mushroom Coprinopsis cinerea (Coprinus cinereus).</title>
        <authorList>
            <person name="Stajich J.E."/>
            <person name="Wilke S.K."/>
            <person name="Ahren D."/>
            <person name="Au C.H."/>
            <person name="Birren B.W."/>
            <person name="Borodovsky M."/>
            <person name="Burns C."/>
            <person name="Canback B."/>
            <person name="Casselton L.A."/>
            <person name="Cheng C.K."/>
            <person name="Deng J."/>
            <person name="Dietrich F.S."/>
            <person name="Fargo D.C."/>
            <person name="Farman M.L."/>
            <person name="Gathman A.C."/>
            <person name="Goldberg J."/>
            <person name="Guigo R."/>
            <person name="Hoegger P.J."/>
            <person name="Hooker J.B."/>
            <person name="Huggins A."/>
            <person name="James T.Y."/>
            <person name="Kamada T."/>
            <person name="Kilaru S."/>
            <person name="Kodira C."/>
            <person name="Kues U."/>
            <person name="Kupfer D."/>
            <person name="Kwan H.S."/>
            <person name="Lomsadze A."/>
            <person name="Li W."/>
            <person name="Lilly W.W."/>
            <person name="Ma L.J."/>
            <person name="Mackey A.J."/>
            <person name="Manning G."/>
            <person name="Martin F."/>
            <person name="Muraguchi H."/>
            <person name="Natvig D.O."/>
            <person name="Palmerini H."/>
            <person name="Ramesh M.A."/>
            <person name="Rehmeyer C.J."/>
            <person name="Roe B.A."/>
            <person name="Shenoy N."/>
            <person name="Stanke M."/>
            <person name="Ter-Hovhannisyan V."/>
            <person name="Tunlid A."/>
            <person name="Velagapudi R."/>
            <person name="Vision T.J."/>
            <person name="Zeng Q."/>
            <person name="Zolan M.E."/>
            <person name="Pukkila P.J."/>
        </authorList>
    </citation>
    <scope>NUCLEOTIDE SEQUENCE [LARGE SCALE GENOMIC DNA]</scope>
    <source>
        <strain evidence="3">Okayama-7 / 130 / ATCC MYA-4618 / FGSC 9003</strain>
    </source>
</reference>